<feature type="compositionally biased region" description="Low complexity" evidence="1">
    <location>
        <begin position="33"/>
        <end position="51"/>
    </location>
</feature>
<dbReference type="GO" id="GO:0070898">
    <property type="term" value="P:RNA polymerase III preinitiation complex assembly"/>
    <property type="evidence" value="ECO:0007669"/>
    <property type="project" value="TreeGrafter"/>
</dbReference>
<dbReference type="Ensembl" id="ENSCSET00000021691.1">
    <property type="protein sequence ID" value="ENSCSEP00000021417.1"/>
    <property type="gene ID" value="ENSCSEG00000013623.1"/>
</dbReference>
<evidence type="ECO:0000256" key="1">
    <source>
        <dbReference type="SAM" id="MobiDB-lite"/>
    </source>
</evidence>
<feature type="compositionally biased region" description="Polar residues" evidence="1">
    <location>
        <begin position="134"/>
        <end position="166"/>
    </location>
</feature>
<dbReference type="AlphaFoldDB" id="A0A3P8W4F3"/>
<dbReference type="SMART" id="SM00717">
    <property type="entry name" value="SANT"/>
    <property type="match status" value="1"/>
</dbReference>
<feature type="compositionally biased region" description="Acidic residues" evidence="1">
    <location>
        <begin position="321"/>
        <end position="338"/>
    </location>
</feature>
<dbReference type="InterPro" id="IPR001005">
    <property type="entry name" value="SANT/Myb"/>
</dbReference>
<dbReference type="InterPro" id="IPR039467">
    <property type="entry name" value="TFIIIB_B''_Myb"/>
</dbReference>
<dbReference type="CDD" id="cd00167">
    <property type="entry name" value="SANT"/>
    <property type="match status" value="1"/>
</dbReference>
<dbReference type="Gene3D" id="1.10.10.60">
    <property type="entry name" value="Homeodomain-like"/>
    <property type="match status" value="1"/>
</dbReference>
<reference evidence="3 4" key="1">
    <citation type="journal article" date="2014" name="Nat. Genet.">
        <title>Whole-genome sequence of a flatfish provides insights into ZW sex chromosome evolution and adaptation to a benthic lifestyle.</title>
        <authorList>
            <person name="Chen S."/>
            <person name="Zhang G."/>
            <person name="Shao C."/>
            <person name="Huang Q."/>
            <person name="Liu G."/>
            <person name="Zhang P."/>
            <person name="Song W."/>
            <person name="An N."/>
            <person name="Chalopin D."/>
            <person name="Volff J.N."/>
            <person name="Hong Y."/>
            <person name="Li Q."/>
            <person name="Sha Z."/>
            <person name="Zhou H."/>
            <person name="Xie M."/>
            <person name="Yu Q."/>
            <person name="Liu Y."/>
            <person name="Xiang H."/>
            <person name="Wang N."/>
            <person name="Wu K."/>
            <person name="Yang C."/>
            <person name="Zhou Q."/>
            <person name="Liao X."/>
            <person name="Yang L."/>
            <person name="Hu Q."/>
            <person name="Zhang J."/>
            <person name="Meng L."/>
            <person name="Jin L."/>
            <person name="Tian Y."/>
            <person name="Lian J."/>
            <person name="Yang J."/>
            <person name="Miao G."/>
            <person name="Liu S."/>
            <person name="Liang Z."/>
            <person name="Yan F."/>
            <person name="Li Y."/>
            <person name="Sun B."/>
            <person name="Zhang H."/>
            <person name="Zhang J."/>
            <person name="Zhu Y."/>
            <person name="Du M."/>
            <person name="Zhao Y."/>
            <person name="Schartl M."/>
            <person name="Tang Q."/>
            <person name="Wang J."/>
        </authorList>
    </citation>
    <scope>NUCLEOTIDE SEQUENCE</scope>
</reference>
<feature type="region of interest" description="Disordered" evidence="1">
    <location>
        <begin position="298"/>
        <end position="338"/>
    </location>
</feature>
<dbReference type="GO" id="GO:0001156">
    <property type="term" value="F:TFIIIC-class transcription factor complex binding"/>
    <property type="evidence" value="ECO:0007669"/>
    <property type="project" value="TreeGrafter"/>
</dbReference>
<dbReference type="PANTHER" id="PTHR22929">
    <property type="entry name" value="RNA POLYMERASE III TRANSCRIPTION INITIATION FACTOR B"/>
    <property type="match status" value="1"/>
</dbReference>
<feature type="domain" description="Myb-like" evidence="2">
    <location>
        <begin position="396"/>
        <end position="444"/>
    </location>
</feature>
<feature type="compositionally biased region" description="Polar residues" evidence="1">
    <location>
        <begin position="308"/>
        <end position="318"/>
    </location>
</feature>
<dbReference type="Proteomes" id="UP000265120">
    <property type="component" value="Chromosome 14"/>
</dbReference>
<feature type="region of interest" description="Disordered" evidence="1">
    <location>
        <begin position="1"/>
        <end position="213"/>
    </location>
</feature>
<protein>
    <submittedName>
        <fullName evidence="3">B double prime 1, subunit of RNA polymerase III transcription initiation factor IIIB</fullName>
    </submittedName>
</protein>
<organism evidence="3 4">
    <name type="scientific">Cynoglossus semilaevis</name>
    <name type="common">Tongue sole</name>
    <dbReference type="NCBI Taxonomy" id="244447"/>
    <lineage>
        <taxon>Eukaryota</taxon>
        <taxon>Metazoa</taxon>
        <taxon>Chordata</taxon>
        <taxon>Craniata</taxon>
        <taxon>Vertebrata</taxon>
        <taxon>Euteleostomi</taxon>
        <taxon>Actinopterygii</taxon>
        <taxon>Neopterygii</taxon>
        <taxon>Teleostei</taxon>
        <taxon>Neoteleostei</taxon>
        <taxon>Acanthomorphata</taxon>
        <taxon>Carangaria</taxon>
        <taxon>Pleuronectiformes</taxon>
        <taxon>Pleuronectoidei</taxon>
        <taxon>Cynoglossidae</taxon>
        <taxon>Cynoglossinae</taxon>
        <taxon>Cynoglossus</taxon>
    </lineage>
</organism>
<evidence type="ECO:0000259" key="2">
    <source>
        <dbReference type="SMART" id="SM00717"/>
    </source>
</evidence>
<sequence length="467" mass="51907">MFRRSRFSVQPKVTGKSRAAAAPQEAPPTNQEATETTTTTASDSSKTSAVTEIPSAVTQSTPHLFSLMNREVNDQNVDSTSSSAALQRRKRFSVKPKVAPGRPSTQSRTPKSPIKPVLETPAEVPSSDLDKPSTSDQNESQELQSPQRPSEESTQLKVQSDTTPGSSELPAVAGPEASLQKTGKQLESQVTDISSRPPVKAQPSLPDKETDEISEKAKTLVSSKSGLSISASASSLSKLLNDPSDLQRLAKAQKLRELLREEKHKERKLRKSKCRGKEYSLDPAKMTMRDLIHYLPMSNPMKPLESAQEPQAPQNDANPTVEDEDGDVEEVEDEEQEDSIMVPQVKVAEDGSLIIDEESLTVEVQRTKGPNTTQDRDPIFERGSTTTYSSFRTLKMAKPWSAEETDMFYLAISMVGTDFSMICQLFPLRSRTEIKNKFKKEERENCWRIDKAFSEFVRMLLLMVLKK</sequence>
<dbReference type="SUPFAM" id="SSF46689">
    <property type="entry name" value="Homeodomain-like"/>
    <property type="match status" value="1"/>
</dbReference>
<reference evidence="3" key="3">
    <citation type="submission" date="2025-09" db="UniProtKB">
        <authorList>
            <consortium name="Ensembl"/>
        </authorList>
    </citation>
    <scope>IDENTIFICATION</scope>
</reference>
<evidence type="ECO:0000313" key="3">
    <source>
        <dbReference type="Ensembl" id="ENSCSEP00000021417.1"/>
    </source>
</evidence>
<dbReference type="GeneTree" id="ENSGT00390000012762"/>
<keyword evidence="4" id="KW-1185">Reference proteome</keyword>
<name>A0A3P8W4F3_CYNSE</name>
<dbReference type="PANTHER" id="PTHR22929:SF0">
    <property type="entry name" value="TRANSCRIPTION FACTOR TFIIIB COMPONENT B'' HOMOLOG"/>
    <property type="match status" value="1"/>
</dbReference>
<feature type="compositionally biased region" description="Polar residues" evidence="1">
    <location>
        <begin position="179"/>
        <end position="194"/>
    </location>
</feature>
<dbReference type="Pfam" id="PF15963">
    <property type="entry name" value="Myb_DNA-bind_7"/>
    <property type="match status" value="1"/>
</dbReference>
<dbReference type="InterPro" id="IPR009057">
    <property type="entry name" value="Homeodomain-like_sf"/>
</dbReference>
<accession>A0A3P8W4F3</accession>
<reference evidence="3" key="2">
    <citation type="submission" date="2025-08" db="UniProtKB">
        <authorList>
            <consortium name="Ensembl"/>
        </authorList>
    </citation>
    <scope>IDENTIFICATION</scope>
</reference>
<feature type="compositionally biased region" description="Polar residues" evidence="1">
    <location>
        <begin position="74"/>
        <end position="85"/>
    </location>
</feature>
<feature type="compositionally biased region" description="Basic residues" evidence="1">
    <location>
        <begin position="265"/>
        <end position="274"/>
    </location>
</feature>
<dbReference type="GO" id="GO:0000126">
    <property type="term" value="C:transcription factor TFIIIB complex"/>
    <property type="evidence" value="ECO:0007669"/>
    <property type="project" value="TreeGrafter"/>
</dbReference>
<evidence type="ECO:0000313" key="4">
    <source>
        <dbReference type="Proteomes" id="UP000265120"/>
    </source>
</evidence>
<feature type="region of interest" description="Disordered" evidence="1">
    <location>
        <begin position="263"/>
        <end position="282"/>
    </location>
</feature>
<proteinExistence type="predicted"/>